<dbReference type="OrthoDB" id="184109at2759"/>
<evidence type="ECO:0000256" key="4">
    <source>
        <dbReference type="ARBA" id="ARBA00023212"/>
    </source>
</evidence>
<dbReference type="EMBL" id="LIAE01006252">
    <property type="protein sequence ID" value="PAV92197.1"/>
    <property type="molecule type" value="Genomic_DNA"/>
</dbReference>
<reference evidence="8 9" key="1">
    <citation type="journal article" date="2017" name="Curr. Biol.">
        <title>Genome architecture and evolution of a unichromosomal asexual nematode.</title>
        <authorList>
            <person name="Fradin H."/>
            <person name="Zegar C."/>
            <person name="Gutwein M."/>
            <person name="Lucas J."/>
            <person name="Kovtun M."/>
            <person name="Corcoran D."/>
            <person name="Baugh L.R."/>
            <person name="Kiontke K."/>
            <person name="Gunsalus K."/>
            <person name="Fitch D.H."/>
            <person name="Piano F."/>
        </authorList>
    </citation>
    <scope>NUCLEOTIDE SEQUENCE [LARGE SCALE GENOMIC DNA]</scope>
    <source>
        <strain evidence="8">PF1309</strain>
    </source>
</reference>
<dbReference type="Proteomes" id="UP000218231">
    <property type="component" value="Unassembled WGS sequence"/>
</dbReference>
<organism evidence="8 9">
    <name type="scientific">Diploscapter pachys</name>
    <dbReference type="NCBI Taxonomy" id="2018661"/>
    <lineage>
        <taxon>Eukaryota</taxon>
        <taxon>Metazoa</taxon>
        <taxon>Ecdysozoa</taxon>
        <taxon>Nematoda</taxon>
        <taxon>Chromadorea</taxon>
        <taxon>Rhabditida</taxon>
        <taxon>Rhabditina</taxon>
        <taxon>Rhabditomorpha</taxon>
        <taxon>Rhabditoidea</taxon>
        <taxon>Rhabditidae</taxon>
        <taxon>Diploscapter</taxon>
    </lineage>
</organism>
<name>A0A2A2M1T5_9BILA</name>
<dbReference type="STRING" id="2018661.A0A2A2M1T5"/>
<evidence type="ECO:0000256" key="5">
    <source>
        <dbReference type="ARBA" id="ARBA00023273"/>
    </source>
</evidence>
<evidence type="ECO:0000256" key="7">
    <source>
        <dbReference type="ARBA" id="ARBA00039272"/>
    </source>
</evidence>
<gene>
    <name evidence="8" type="ORF">WR25_08977</name>
</gene>
<keyword evidence="4" id="KW-0206">Cytoskeleton</keyword>
<protein>
    <recommendedName>
        <fullName evidence="7">B9 domain-containing protein 2</fullName>
    </recommendedName>
</protein>
<keyword evidence="3" id="KW-0970">Cilium biogenesis/degradation</keyword>
<keyword evidence="9" id="KW-1185">Reference proteome</keyword>
<comment type="similarity">
    <text evidence="6">Belongs to the B9D family.</text>
</comment>
<dbReference type="GO" id="GO:0060271">
    <property type="term" value="P:cilium assembly"/>
    <property type="evidence" value="ECO:0007669"/>
    <property type="project" value="TreeGrafter"/>
</dbReference>
<evidence type="ECO:0000256" key="6">
    <source>
        <dbReference type="ARBA" id="ARBA00038411"/>
    </source>
</evidence>
<dbReference type="PANTHER" id="PTHR12968">
    <property type="entry name" value="B9 DOMAIN-CONTAINING"/>
    <property type="match status" value="1"/>
</dbReference>
<keyword evidence="5" id="KW-0966">Cell projection</keyword>
<dbReference type="AlphaFoldDB" id="A0A2A2M1T5"/>
<dbReference type="InterPro" id="IPR010796">
    <property type="entry name" value="C2_B9-type_dom"/>
</dbReference>
<evidence type="ECO:0000313" key="8">
    <source>
        <dbReference type="EMBL" id="PAV92197.1"/>
    </source>
</evidence>
<dbReference type="PANTHER" id="PTHR12968:SF2">
    <property type="entry name" value="B9 DOMAIN-CONTAINING PROTEIN 2"/>
    <property type="match status" value="1"/>
</dbReference>
<sequence length="169" mass="18734">MAEVFIIGEIYSAHCNEEGGLACKWNLKLAGGWRVLEGHTEGQSQVDVASIFEESYLAHPIDVHLITKTLQGWPQIHLQLWQYDTYGRMQCAGYGSVFVPSQAGEHKVECPIWRPCGGLRERILHRFVGGSVQLSADPATARVPTIASGTVKLRLSIITRNFDRFGIVA</sequence>
<dbReference type="PROSITE" id="PS51381">
    <property type="entry name" value="C2_B9"/>
    <property type="match status" value="1"/>
</dbReference>
<comment type="caution">
    <text evidence="8">The sequence shown here is derived from an EMBL/GenBank/DDBJ whole genome shotgun (WGS) entry which is preliminary data.</text>
</comment>
<evidence type="ECO:0000313" key="9">
    <source>
        <dbReference type="Proteomes" id="UP000218231"/>
    </source>
</evidence>
<accession>A0A2A2M1T5</accession>
<comment type="subcellular location">
    <subcellularLocation>
        <location evidence="1">Cytoplasm</location>
        <location evidence="1">Cytoskeleton</location>
        <location evidence="1">Cilium basal body</location>
    </subcellularLocation>
</comment>
<dbReference type="Pfam" id="PF07162">
    <property type="entry name" value="B9-C2"/>
    <property type="match status" value="1"/>
</dbReference>
<evidence type="ECO:0000256" key="2">
    <source>
        <dbReference type="ARBA" id="ARBA00022490"/>
    </source>
</evidence>
<dbReference type="GO" id="GO:0036038">
    <property type="term" value="C:MKS complex"/>
    <property type="evidence" value="ECO:0007669"/>
    <property type="project" value="TreeGrafter"/>
</dbReference>
<keyword evidence="2" id="KW-0963">Cytoplasm</keyword>
<evidence type="ECO:0000256" key="3">
    <source>
        <dbReference type="ARBA" id="ARBA00022794"/>
    </source>
</evidence>
<evidence type="ECO:0000256" key="1">
    <source>
        <dbReference type="ARBA" id="ARBA00004120"/>
    </source>
</evidence>
<proteinExistence type="inferred from homology"/>